<name>A0A8X6Y050_9ARAC</name>
<reference evidence="1" key="1">
    <citation type="submission" date="2020-08" db="EMBL/GenBank/DDBJ databases">
        <title>Multicomponent nature underlies the extraordinary mechanical properties of spider dragline silk.</title>
        <authorList>
            <person name="Kono N."/>
            <person name="Nakamura H."/>
            <person name="Mori M."/>
            <person name="Yoshida Y."/>
            <person name="Ohtoshi R."/>
            <person name="Malay A.D."/>
            <person name="Moran D.A.P."/>
            <person name="Tomita M."/>
            <person name="Numata K."/>
            <person name="Arakawa K."/>
        </authorList>
    </citation>
    <scope>NUCLEOTIDE SEQUENCE</scope>
</reference>
<organism evidence="1 2">
    <name type="scientific">Trichonephila inaurata madagascariensis</name>
    <dbReference type="NCBI Taxonomy" id="2747483"/>
    <lineage>
        <taxon>Eukaryota</taxon>
        <taxon>Metazoa</taxon>
        <taxon>Ecdysozoa</taxon>
        <taxon>Arthropoda</taxon>
        <taxon>Chelicerata</taxon>
        <taxon>Arachnida</taxon>
        <taxon>Araneae</taxon>
        <taxon>Araneomorphae</taxon>
        <taxon>Entelegynae</taxon>
        <taxon>Araneoidea</taxon>
        <taxon>Nephilidae</taxon>
        <taxon>Trichonephila</taxon>
        <taxon>Trichonephila inaurata</taxon>
    </lineage>
</organism>
<evidence type="ECO:0000313" key="2">
    <source>
        <dbReference type="Proteomes" id="UP000886998"/>
    </source>
</evidence>
<keyword evidence="2" id="KW-1185">Reference proteome</keyword>
<comment type="caution">
    <text evidence="1">The sequence shown here is derived from an EMBL/GenBank/DDBJ whole genome shotgun (WGS) entry which is preliminary data.</text>
</comment>
<protein>
    <submittedName>
        <fullName evidence="1">Uncharacterized protein</fullName>
    </submittedName>
</protein>
<accession>A0A8X6Y050</accession>
<proteinExistence type="predicted"/>
<dbReference type="EMBL" id="BMAV01013954">
    <property type="protein sequence ID" value="GFY61950.1"/>
    <property type="molecule type" value="Genomic_DNA"/>
</dbReference>
<evidence type="ECO:0000313" key="1">
    <source>
        <dbReference type="EMBL" id="GFY61950.1"/>
    </source>
</evidence>
<gene>
    <name evidence="1" type="ORF">TNIN_340811</name>
</gene>
<dbReference type="AlphaFoldDB" id="A0A8X6Y050"/>
<dbReference type="Proteomes" id="UP000886998">
    <property type="component" value="Unassembled WGS sequence"/>
</dbReference>
<sequence length="111" mass="12273">MVNREALSCHSLRIRVVFKGSSSTIIKIFTEKIEHYSLSVWPSTVFNELQVVGAILQSSLNVHKLINNSQVLCCSNRLVSEKGLNKSSGWCARGYATRTFLGGGMQGRRNG</sequence>